<dbReference type="PANTHER" id="PTHR46419">
    <property type="entry name" value="ADP-RIBOSYLATION FACTOR GTPASE-ACTIVATING PROTEIN AGD5"/>
    <property type="match status" value="1"/>
</dbReference>
<dbReference type="PRINTS" id="PR00405">
    <property type="entry name" value="REVINTRACTNG"/>
</dbReference>
<evidence type="ECO:0000313" key="9">
    <source>
        <dbReference type="Proteomes" id="UP000504607"/>
    </source>
</evidence>
<feature type="compositionally biased region" description="Polar residues" evidence="6">
    <location>
        <begin position="587"/>
        <end position="605"/>
    </location>
</feature>
<proteinExistence type="predicted"/>
<keyword evidence="3 5" id="KW-0863">Zinc-finger</keyword>
<feature type="compositionally biased region" description="Low complexity" evidence="6">
    <location>
        <begin position="574"/>
        <end position="586"/>
    </location>
</feature>
<keyword evidence="7" id="KW-0812">Transmembrane</keyword>
<dbReference type="CDD" id="cd08204">
    <property type="entry name" value="ArfGap"/>
    <property type="match status" value="1"/>
</dbReference>
<feature type="compositionally biased region" description="Basic and acidic residues" evidence="6">
    <location>
        <begin position="362"/>
        <end position="376"/>
    </location>
</feature>
<dbReference type="OrthoDB" id="10266696at2759"/>
<evidence type="ECO:0000256" key="6">
    <source>
        <dbReference type="SAM" id="MobiDB-lite"/>
    </source>
</evidence>
<dbReference type="InterPro" id="IPR044520">
    <property type="entry name" value="ARF_GAP_AGD5/15"/>
</dbReference>
<evidence type="ECO:0000313" key="10">
    <source>
        <dbReference type="RefSeq" id="XP_029120491.1"/>
    </source>
</evidence>
<evidence type="ECO:0000256" key="2">
    <source>
        <dbReference type="ARBA" id="ARBA00022723"/>
    </source>
</evidence>
<keyword evidence="7" id="KW-1133">Transmembrane helix</keyword>
<dbReference type="SMART" id="SM00105">
    <property type="entry name" value="ArfGap"/>
    <property type="match status" value="1"/>
</dbReference>
<dbReference type="InterPro" id="IPR038508">
    <property type="entry name" value="ArfGAP_dom_sf"/>
</dbReference>
<dbReference type="Proteomes" id="UP000504607">
    <property type="component" value="Chromosome 5"/>
</dbReference>
<evidence type="ECO:0000256" key="3">
    <source>
        <dbReference type="ARBA" id="ARBA00022771"/>
    </source>
</evidence>
<name>A0A8N4I8K3_ELAGV</name>
<dbReference type="Pfam" id="PF01412">
    <property type="entry name" value="ArfGap"/>
    <property type="match status" value="1"/>
</dbReference>
<feature type="region of interest" description="Disordered" evidence="6">
    <location>
        <begin position="324"/>
        <end position="379"/>
    </location>
</feature>
<dbReference type="InterPro" id="IPR037278">
    <property type="entry name" value="ARFGAP/RecO"/>
</dbReference>
<feature type="region of interest" description="Disordered" evidence="6">
    <location>
        <begin position="192"/>
        <end position="224"/>
    </location>
</feature>
<dbReference type="SUPFAM" id="SSF57863">
    <property type="entry name" value="ArfGap/RecO-like zinc finger"/>
    <property type="match status" value="1"/>
</dbReference>
<reference evidence="10" key="1">
    <citation type="submission" date="2025-08" db="UniProtKB">
        <authorList>
            <consortium name="RefSeq"/>
        </authorList>
    </citation>
    <scope>IDENTIFICATION</scope>
</reference>
<protein>
    <submittedName>
        <fullName evidence="10">ADP-ribosylation factor GTPase-activating protein AGD5 isoform X1</fullName>
    </submittedName>
</protein>
<feature type="transmembrane region" description="Helical" evidence="7">
    <location>
        <begin position="12"/>
        <end position="32"/>
    </location>
</feature>
<keyword evidence="9" id="KW-1185">Reference proteome</keyword>
<dbReference type="GO" id="GO:0008270">
    <property type="term" value="F:zinc ion binding"/>
    <property type="evidence" value="ECO:0007669"/>
    <property type="project" value="UniProtKB-KW"/>
</dbReference>
<accession>A0A8N4I8K3</accession>
<feature type="compositionally biased region" description="Polar residues" evidence="6">
    <location>
        <begin position="215"/>
        <end position="224"/>
    </location>
</feature>
<dbReference type="InterPro" id="IPR001164">
    <property type="entry name" value="ArfGAP_dom"/>
</dbReference>
<keyword evidence="4" id="KW-0862">Zinc</keyword>
<dbReference type="FunFam" id="1.10.220.150:FF:000009">
    <property type="entry name" value="stromal membrane-associated protein 1 isoform X1"/>
    <property type="match status" value="1"/>
</dbReference>
<keyword evidence="2" id="KW-0479">Metal-binding</keyword>
<dbReference type="GO" id="GO:0005096">
    <property type="term" value="F:GTPase activator activity"/>
    <property type="evidence" value="ECO:0007669"/>
    <property type="project" value="UniProtKB-KW"/>
</dbReference>
<evidence type="ECO:0000256" key="5">
    <source>
        <dbReference type="PROSITE-ProRule" id="PRU00288"/>
    </source>
</evidence>
<dbReference type="PROSITE" id="PS50115">
    <property type="entry name" value="ARFGAP"/>
    <property type="match status" value="1"/>
</dbReference>
<evidence type="ECO:0000256" key="4">
    <source>
        <dbReference type="ARBA" id="ARBA00022833"/>
    </source>
</evidence>
<dbReference type="RefSeq" id="XP_029120491.1">
    <property type="nucleotide sequence ID" value="XM_029264658.1"/>
</dbReference>
<feature type="compositionally biased region" description="Polar residues" evidence="6">
    <location>
        <begin position="538"/>
        <end position="557"/>
    </location>
</feature>
<dbReference type="PANTHER" id="PTHR46419:SF2">
    <property type="entry name" value="ADP-RIBOSYLATION FACTOR GTPASE-ACTIVATING PROTEIN AGD5"/>
    <property type="match status" value="1"/>
</dbReference>
<evidence type="ECO:0000259" key="8">
    <source>
        <dbReference type="PROSITE" id="PS50115"/>
    </source>
</evidence>
<evidence type="ECO:0000256" key="7">
    <source>
        <dbReference type="SAM" id="Phobius"/>
    </source>
</evidence>
<feature type="domain" description="Arf-GAP" evidence="8">
    <location>
        <begin position="80"/>
        <end position="194"/>
    </location>
</feature>
<gene>
    <name evidence="10" type="primary">LOC105045424</name>
</gene>
<dbReference type="AlphaFoldDB" id="A0A8N4I8K3"/>
<feature type="compositionally biased region" description="Basic and acidic residues" evidence="6">
    <location>
        <begin position="192"/>
        <end position="212"/>
    </location>
</feature>
<keyword evidence="7" id="KW-0472">Membrane</keyword>
<keyword evidence="1" id="KW-0343">GTPase activation</keyword>
<sequence length="605" mass="65157">MTNTERSRIGACYFYLSSFGFKIWCFGGGGILPQFLHLAHNVANIDPGNTKLLKRSILDLFAMRMRDLMAAPISWLYSFYMILEGLLKLPENKECADCKARGPRWASVNLGIFICMQCSGIHRSLGVHISKVRSATLDTWLPEQVAFIQKMGNEKANSYWEAELPPNYDRVGIENFIRAKYEEKRWVPRDKKSASIPKMVEENSEKPGDRGAHGSANNVNSSEKWNTIPAQNARKDNLVVPKIPSPVILVPPQSKAEPVTILVIPPQLSETAPAVVDTPPAPPPKVDQTVDLFNVLAVENPSEKVSESSSADDNAWANFQSAEATSATEKDNTMKPVESNSQSASGIEDLFKDSPSTTLPSDLEKNSTMKPVERKSQSASGIDDLFKSSPLVTLPLDSEKNTTIKPVGKSRSATGIDNLLKDPASMALSSAPEKSQATVKNDIMSLFDKSNMVSPYAIHQQQLAFLSQQQALLMAAAKSGSAPPIFPGKTHQAGGADSHAPNANFTAQTWPNLGYQIPGMSSLAGQQNTDILSQIGNISQAHPSGNSGPLPTSSMHATGSPAPVNGATTGGAGRNSASSSPSTTPNQSLSDYDFSSLTQGMFSKH</sequence>
<feature type="region of interest" description="Disordered" evidence="6">
    <location>
        <begin position="538"/>
        <end position="605"/>
    </location>
</feature>
<dbReference type="Gene3D" id="1.10.220.150">
    <property type="entry name" value="Arf GTPase activating protein"/>
    <property type="match status" value="1"/>
</dbReference>
<feature type="region of interest" description="Disordered" evidence="6">
    <location>
        <begin position="483"/>
        <end position="505"/>
    </location>
</feature>
<evidence type="ECO:0000256" key="1">
    <source>
        <dbReference type="ARBA" id="ARBA00022468"/>
    </source>
</evidence>
<organism evidence="9 10">
    <name type="scientific">Elaeis guineensis var. tenera</name>
    <name type="common">Oil palm</name>
    <dbReference type="NCBI Taxonomy" id="51953"/>
    <lineage>
        <taxon>Eukaryota</taxon>
        <taxon>Viridiplantae</taxon>
        <taxon>Streptophyta</taxon>
        <taxon>Embryophyta</taxon>
        <taxon>Tracheophyta</taxon>
        <taxon>Spermatophyta</taxon>
        <taxon>Magnoliopsida</taxon>
        <taxon>Liliopsida</taxon>
        <taxon>Arecaceae</taxon>
        <taxon>Arecoideae</taxon>
        <taxon>Cocoseae</taxon>
        <taxon>Elaeidinae</taxon>
        <taxon>Elaeis</taxon>
    </lineage>
</organism>